<feature type="non-terminal residue" evidence="1">
    <location>
        <position position="210"/>
    </location>
</feature>
<gene>
    <name evidence="1" type="ORF">BINO364_LOCUS1652</name>
</gene>
<reference evidence="1" key="1">
    <citation type="submission" date="2021-12" db="EMBL/GenBank/DDBJ databases">
        <authorList>
            <person name="Martin H S."/>
        </authorList>
    </citation>
    <scope>NUCLEOTIDE SEQUENCE</scope>
</reference>
<proteinExistence type="predicted"/>
<dbReference type="EMBL" id="OV170221">
    <property type="protein sequence ID" value="CAH0714627.1"/>
    <property type="molecule type" value="Genomic_DNA"/>
</dbReference>
<name>A0A8J9VN78_9NEOP</name>
<keyword evidence="2" id="KW-1185">Reference proteome</keyword>
<organism evidence="1 2">
    <name type="scientific">Brenthis ino</name>
    <name type="common">lesser marbled fritillary</name>
    <dbReference type="NCBI Taxonomy" id="405034"/>
    <lineage>
        <taxon>Eukaryota</taxon>
        <taxon>Metazoa</taxon>
        <taxon>Ecdysozoa</taxon>
        <taxon>Arthropoda</taxon>
        <taxon>Hexapoda</taxon>
        <taxon>Insecta</taxon>
        <taxon>Pterygota</taxon>
        <taxon>Neoptera</taxon>
        <taxon>Endopterygota</taxon>
        <taxon>Lepidoptera</taxon>
        <taxon>Glossata</taxon>
        <taxon>Ditrysia</taxon>
        <taxon>Papilionoidea</taxon>
        <taxon>Nymphalidae</taxon>
        <taxon>Heliconiinae</taxon>
        <taxon>Argynnini</taxon>
        <taxon>Brenthis</taxon>
    </lineage>
</organism>
<dbReference type="OrthoDB" id="10418194at2759"/>
<dbReference type="AlphaFoldDB" id="A0A8J9VN78"/>
<evidence type="ECO:0000313" key="2">
    <source>
        <dbReference type="Proteomes" id="UP000838878"/>
    </source>
</evidence>
<accession>A0A8J9VN78</accession>
<protein>
    <submittedName>
        <fullName evidence="1">Uncharacterized protein</fullName>
    </submittedName>
</protein>
<dbReference type="Proteomes" id="UP000838878">
    <property type="component" value="Chromosome 1"/>
</dbReference>
<sequence length="210" mass="23740">MVIFLGGFQGSRGQYSSNRARSGPISITEALSTIVAYLPFNSFVGPNSHGENPRSSNAGVGRNYVLPFINSVNYDTRRFTLEEKATLMVFITHGIQNLLTELKIQSDDLAYLLRTLIVKDEVTILQRLSGLIDHNHQDRFVDLFNVVKVHQSNIAAVQNLLNSYQTMNAWRSALQRNQMSEVLTGLHDNVSSISESSATLWREYDWIWSM</sequence>
<evidence type="ECO:0000313" key="1">
    <source>
        <dbReference type="EMBL" id="CAH0714627.1"/>
    </source>
</evidence>